<dbReference type="CDD" id="cd01740">
    <property type="entry name" value="GATase1_FGAR_AT"/>
    <property type="match status" value="1"/>
</dbReference>
<keyword evidence="9" id="KW-0067">ATP-binding</keyword>
<dbReference type="CDD" id="cd02204">
    <property type="entry name" value="PurL_repeat2"/>
    <property type="match status" value="1"/>
</dbReference>
<dbReference type="GO" id="GO:0005524">
    <property type="term" value="F:ATP binding"/>
    <property type="evidence" value="ECO:0007669"/>
    <property type="project" value="UniProtKB-KW"/>
</dbReference>
<dbReference type="InterPro" id="IPR041609">
    <property type="entry name" value="PurL_linker"/>
</dbReference>
<dbReference type="Proteomes" id="UP000193922">
    <property type="component" value="Unassembled WGS sequence"/>
</dbReference>
<dbReference type="Pfam" id="PF22689">
    <property type="entry name" value="FGAR-AT_PurM_N-like"/>
    <property type="match status" value="1"/>
</dbReference>
<evidence type="ECO:0000256" key="14">
    <source>
        <dbReference type="ARBA" id="ARBA00052585"/>
    </source>
</evidence>
<evidence type="ECO:0000256" key="12">
    <source>
        <dbReference type="ARBA" id="ARBA00029823"/>
    </source>
</evidence>
<evidence type="ECO:0000259" key="21">
    <source>
        <dbReference type="Pfam" id="PF22689"/>
    </source>
</evidence>
<dbReference type="SUPFAM" id="SSF52317">
    <property type="entry name" value="Class I glutamine amidotransferase-like"/>
    <property type="match status" value="1"/>
</dbReference>
<evidence type="ECO:0000256" key="1">
    <source>
        <dbReference type="ARBA" id="ARBA00004920"/>
    </source>
</evidence>
<evidence type="ECO:0000313" key="22">
    <source>
        <dbReference type="EMBL" id="ORX67679.1"/>
    </source>
</evidence>
<keyword evidence="8" id="KW-0658">Purine biosynthesis</keyword>
<evidence type="ECO:0000256" key="11">
    <source>
        <dbReference type="ARBA" id="ARBA00022962"/>
    </source>
</evidence>
<dbReference type="NCBIfam" id="TIGR01735">
    <property type="entry name" value="FGAM_synt"/>
    <property type="match status" value="1"/>
</dbReference>
<feature type="compositionally biased region" description="Basic and acidic residues" evidence="16">
    <location>
        <begin position="130"/>
        <end position="144"/>
    </location>
</feature>
<dbReference type="InterPro" id="IPR010073">
    <property type="entry name" value="PurL_large"/>
</dbReference>
<name>A0A1Y1W2C3_9FUNG</name>
<feature type="domain" description="Phosphoribosylformylglycinamidine synthase linker" evidence="19">
    <location>
        <begin position="431"/>
        <end position="487"/>
    </location>
</feature>
<proteinExistence type="inferred from homology"/>
<dbReference type="InterPro" id="IPR010918">
    <property type="entry name" value="PurM-like_C_dom"/>
</dbReference>
<reference evidence="22 23" key="1">
    <citation type="submission" date="2016-07" db="EMBL/GenBank/DDBJ databases">
        <title>Pervasive Adenine N6-methylation of Active Genes in Fungi.</title>
        <authorList>
            <consortium name="DOE Joint Genome Institute"/>
            <person name="Mondo S.J."/>
            <person name="Dannebaum R.O."/>
            <person name="Kuo R.C."/>
            <person name="Labutti K."/>
            <person name="Haridas S."/>
            <person name="Kuo A."/>
            <person name="Salamov A."/>
            <person name="Ahrendt S.R."/>
            <person name="Lipzen A."/>
            <person name="Sullivan W."/>
            <person name="Andreopoulos W.B."/>
            <person name="Clum A."/>
            <person name="Lindquist E."/>
            <person name="Daum C."/>
            <person name="Ramamoorthy G.K."/>
            <person name="Gryganskyi A."/>
            <person name="Culley D."/>
            <person name="Magnuson J.K."/>
            <person name="James T.Y."/>
            <person name="O'Malley M.A."/>
            <person name="Stajich J.E."/>
            <person name="Spatafora J.W."/>
            <person name="Visel A."/>
            <person name="Grigoriev I.V."/>
        </authorList>
    </citation>
    <scope>NUCLEOTIDE SEQUENCE [LARGE SCALE GENOMIC DNA]</scope>
    <source>
        <strain evidence="22 23">ATCC 12442</strain>
    </source>
</reference>
<dbReference type="InterPro" id="IPR036676">
    <property type="entry name" value="PurM-like_C_sf"/>
</dbReference>
<dbReference type="InterPro" id="IPR036921">
    <property type="entry name" value="PurM-like_N_sf"/>
</dbReference>
<dbReference type="UniPathway" id="UPA00074">
    <property type="reaction ID" value="UER00128"/>
</dbReference>
<organism evidence="22 23">
    <name type="scientific">Linderina pennispora</name>
    <dbReference type="NCBI Taxonomy" id="61395"/>
    <lineage>
        <taxon>Eukaryota</taxon>
        <taxon>Fungi</taxon>
        <taxon>Fungi incertae sedis</taxon>
        <taxon>Zoopagomycota</taxon>
        <taxon>Kickxellomycotina</taxon>
        <taxon>Kickxellomycetes</taxon>
        <taxon>Kickxellales</taxon>
        <taxon>Kickxellaceae</taxon>
        <taxon>Linderina</taxon>
    </lineage>
</organism>
<feature type="signal peptide" evidence="17">
    <location>
        <begin position="1"/>
        <end position="16"/>
    </location>
</feature>
<dbReference type="NCBIfam" id="NF003672">
    <property type="entry name" value="PRK05297.1"/>
    <property type="match status" value="1"/>
</dbReference>
<dbReference type="InterPro" id="IPR036604">
    <property type="entry name" value="PurS-like_sf"/>
</dbReference>
<dbReference type="GO" id="GO:0006189">
    <property type="term" value="P:'de novo' IMP biosynthetic process"/>
    <property type="evidence" value="ECO:0007669"/>
    <property type="project" value="UniProtKB-UniPathway"/>
</dbReference>
<dbReference type="GO" id="GO:0046872">
    <property type="term" value="F:metal ion binding"/>
    <property type="evidence" value="ECO:0007669"/>
    <property type="project" value="UniProtKB-KW"/>
</dbReference>
<comment type="similarity">
    <text evidence="2">In the N-terminal section; belongs to the FGAMS family.</text>
</comment>
<dbReference type="PANTHER" id="PTHR10099:SF1">
    <property type="entry name" value="PHOSPHORIBOSYLFORMYLGLYCINAMIDINE SYNTHASE"/>
    <property type="match status" value="1"/>
</dbReference>
<keyword evidence="6" id="KW-0479">Metal-binding</keyword>
<dbReference type="GO" id="GO:0005737">
    <property type="term" value="C:cytoplasm"/>
    <property type="evidence" value="ECO:0007669"/>
    <property type="project" value="TreeGrafter"/>
</dbReference>
<evidence type="ECO:0000256" key="16">
    <source>
        <dbReference type="SAM" id="MobiDB-lite"/>
    </source>
</evidence>
<dbReference type="SMART" id="SM01211">
    <property type="entry name" value="GATase_5"/>
    <property type="match status" value="1"/>
</dbReference>
<dbReference type="FunFam" id="3.30.1330.10:FF:000005">
    <property type="entry name" value="Phosphoribosylformylglycinamidine synthase"/>
    <property type="match status" value="1"/>
</dbReference>
<evidence type="ECO:0000256" key="15">
    <source>
        <dbReference type="ARBA" id="ARBA00071729"/>
    </source>
</evidence>
<dbReference type="PANTHER" id="PTHR10099">
    <property type="entry name" value="PHOSPHORIBOSYLFORMYLGLYCINAMIDINE SYNTHASE"/>
    <property type="match status" value="1"/>
</dbReference>
<evidence type="ECO:0000259" key="20">
    <source>
        <dbReference type="Pfam" id="PF18076"/>
    </source>
</evidence>
<evidence type="ECO:0000256" key="3">
    <source>
        <dbReference type="ARBA" id="ARBA00012747"/>
    </source>
</evidence>
<dbReference type="STRING" id="61395.A0A1Y1W2C3"/>
<dbReference type="Gene3D" id="3.30.1330.10">
    <property type="entry name" value="PurM-like, N-terminal domain"/>
    <property type="match status" value="2"/>
</dbReference>
<dbReference type="HAMAP" id="MF_00419">
    <property type="entry name" value="PurL_1"/>
    <property type="match status" value="1"/>
</dbReference>
<evidence type="ECO:0000256" key="5">
    <source>
        <dbReference type="ARBA" id="ARBA00022598"/>
    </source>
</evidence>
<evidence type="ECO:0000259" key="19">
    <source>
        <dbReference type="Pfam" id="PF18072"/>
    </source>
</evidence>
<dbReference type="GO" id="GO:0004642">
    <property type="term" value="F:phosphoribosylformylglycinamidine synthase activity"/>
    <property type="evidence" value="ECO:0007669"/>
    <property type="project" value="UniProtKB-EC"/>
</dbReference>
<dbReference type="FunFam" id="3.40.50.880:FF:000008">
    <property type="entry name" value="Phosphoribosylformylglycinamidine synthase"/>
    <property type="match status" value="1"/>
</dbReference>
<evidence type="ECO:0000259" key="18">
    <source>
        <dbReference type="Pfam" id="PF02769"/>
    </source>
</evidence>
<keyword evidence="10" id="KW-0460">Magnesium</keyword>
<evidence type="ECO:0000256" key="13">
    <source>
        <dbReference type="ARBA" id="ARBA00032632"/>
    </source>
</evidence>
<accession>A0A1Y1W2C3</accession>
<dbReference type="SUPFAM" id="SSF55326">
    <property type="entry name" value="PurM N-terminal domain-like"/>
    <property type="match status" value="2"/>
</dbReference>
<evidence type="ECO:0000256" key="9">
    <source>
        <dbReference type="ARBA" id="ARBA00022840"/>
    </source>
</evidence>
<keyword evidence="23" id="KW-1185">Reference proteome</keyword>
<sequence length="1593" mass="171076">MHIIATIALLATAIYAQGPGVPVPVTPALPGPQGCAAQHVLNSCLNTQGLMLGACAYSDWACKCEAQKTIVSCFNSCPGDETRTAQEGQVKVFCNASKAVSTSASVMASSSIKAEKKSAESKPTVSAEDVAEHKKEREKEEMAKAKAKASIKPISGQDEVKDKQKDAHKDSDDAQMMSGADRRVASIAAVAVGYALSDFREKALIDRLPFPKGAVTKISTHYVHLVELNPSYAHAPHLHMAATANHSPSASSALSATTVDHTWAIISLLLRGPGEHGAPKAPIELVGNETLRSESAENVSTIWVLPRRGTISPWSSKATDIFRLCGLGDIVQRVERGTVYQIEFDLDVVDNVDVMANSDLANAISDRMTETLYDGCPAATVVFEQAPPRKLRQVPVRGAEASHVVEEIESIEAAATAATEIASTQQAVELLSRANREQGLALADDEIAYLVEAYMGAHASADGIARNPTDAELMMFAQVNSEHCRHKIFRADWTVDGQTQDKSLFDWIRATQKAHPEHVLSAYSDNAAVLEAYNAGSIKAWAPLADDGQVWRQREAGAVHIVAKVETHNHPTVISPFPGAATGTGGEIRDEGAVGIGSKPKCGLAGYTVSNLQIPGFAQPWEKATQHVGFPAHVASALDIMLEAPLGAAAFANEFGRPAILGYFRTFLEQAGSELRGFHKPIMIAGGMGSVRASHMLKKPFAAGARLIVLGGPSMLIGLGGGAASSVAAGTQAADLDFASVQRGNPEMERRCQMVLDGCTSMGDGNPIAFVHDVGAGGLSNALTELVHDSGLGAEIELRDVPCADTSLSPMEIWCNESQERYVLAVMPDQLPVFEAIAVRERCPFAVVGTSIEEKRLRVSDRLFGGHAIDVPMDVLFGKPPKMSRTADSLVSAYDAFDGSLLQYLPELPFPMRVADAVARVLHLPSVASKSFLITIGDRCVTGLVARDPMVGPWQVPVADVAVTSSGYETSVRTGEAMAMGERPTLALVDAAAASRMAVAESLMNIAAADVPDLSWVKLSANWMAAPAHPGEGARLYSAVRALSELCQALGVSVPVGKDSMSMQMQWQDSSEKKKVTAPISAVITSFAAVIDTRKTLTPALQPSGALLFVDLAAGQHRMGGSALAQVYNQIGQHVPDVEDSRALLRFFNCLRFLRPHILAYHDRSDGGLFTTLCEMAFAGHVGIDVDIAPLLAAASEREAMEVLFTEELGCVIQVNNAHVADVIAEFAMINVPVKQIGSVGYQVDNKDAIRFRAGGMPIYEHTRSALWAMWAETSYKMQRLRDNPQCADEEYSLITNDNDSGISYDLTFDPAQTLSLVPLAETRPRVAILREQGVNSHAEMAYAFHQAGFEAVDVHMTDIFNGSAVLSDFVGLAAVGGFSYGDVLGAGAGWAKSILMSPAARLQFKAFFERQNTFALGVCNGCQMLSNLRDVIPGTEDWPHFVRNESEQYEGRVVMVEPVASAESAKVFFDGLQGSKIPIVVAHGEGRAKFASPLARQQFQNDNLQAFKYVDRTGSNHGDQRIMYPMNPNGADLNLAGVLTKDGRVLAMMPHPERVVRIDANSYVPADKIMAWEQGPWARMFVNARRWVADNY</sequence>
<dbReference type="GeneID" id="63805980"/>
<dbReference type="InterPro" id="IPR055181">
    <property type="entry name" value="FGAR-AT_PurM_N-like"/>
</dbReference>
<gene>
    <name evidence="22" type="ORF">DL89DRAFT_275628</name>
</gene>
<evidence type="ECO:0000256" key="17">
    <source>
        <dbReference type="SAM" id="SignalP"/>
    </source>
</evidence>
<dbReference type="InterPro" id="IPR029062">
    <property type="entry name" value="Class_I_gatase-like"/>
</dbReference>
<dbReference type="Gene3D" id="1.10.8.750">
    <property type="entry name" value="Phosphoribosylformylglycinamidine synthase, linker domain"/>
    <property type="match status" value="1"/>
</dbReference>
<dbReference type="EMBL" id="MCFD01000012">
    <property type="protein sequence ID" value="ORX67679.1"/>
    <property type="molecule type" value="Genomic_DNA"/>
</dbReference>
<dbReference type="Gene3D" id="3.40.50.880">
    <property type="match status" value="1"/>
</dbReference>
<evidence type="ECO:0000313" key="23">
    <source>
        <dbReference type="Proteomes" id="UP000193922"/>
    </source>
</evidence>
<evidence type="ECO:0000256" key="7">
    <source>
        <dbReference type="ARBA" id="ARBA00022741"/>
    </source>
</evidence>
<keyword evidence="7" id="KW-0547">Nucleotide-binding</keyword>
<keyword evidence="5" id="KW-0436">Ligase</keyword>
<evidence type="ECO:0000256" key="10">
    <source>
        <dbReference type="ARBA" id="ARBA00022842"/>
    </source>
</evidence>
<keyword evidence="17" id="KW-0732">Signal</keyword>
<comment type="catalytic activity">
    <reaction evidence="14">
        <text>N(2)-formyl-N(1)-(5-phospho-beta-D-ribosyl)glycinamide + L-glutamine + ATP + H2O = 2-formamido-N(1)-(5-O-phospho-beta-D-ribosyl)acetamidine + L-glutamate + ADP + phosphate + H(+)</text>
        <dbReference type="Rhea" id="RHEA:17129"/>
        <dbReference type="ChEBI" id="CHEBI:15377"/>
        <dbReference type="ChEBI" id="CHEBI:15378"/>
        <dbReference type="ChEBI" id="CHEBI:29985"/>
        <dbReference type="ChEBI" id="CHEBI:30616"/>
        <dbReference type="ChEBI" id="CHEBI:43474"/>
        <dbReference type="ChEBI" id="CHEBI:58359"/>
        <dbReference type="ChEBI" id="CHEBI:147286"/>
        <dbReference type="ChEBI" id="CHEBI:147287"/>
        <dbReference type="ChEBI" id="CHEBI:456216"/>
        <dbReference type="EC" id="6.3.5.3"/>
    </reaction>
</comment>
<dbReference type="SUPFAM" id="SSF56042">
    <property type="entry name" value="PurM C-terminal domain-like"/>
    <property type="match status" value="2"/>
</dbReference>
<evidence type="ECO:0000256" key="2">
    <source>
        <dbReference type="ARBA" id="ARBA00008608"/>
    </source>
</evidence>
<feature type="domain" description="PurM-like C-terminal" evidence="18">
    <location>
        <begin position="703"/>
        <end position="860"/>
    </location>
</feature>
<evidence type="ECO:0000256" key="4">
    <source>
        <dbReference type="ARBA" id="ARBA00022490"/>
    </source>
</evidence>
<dbReference type="SUPFAM" id="SSF109736">
    <property type="entry name" value="FGAM synthase PurL, linker domain"/>
    <property type="match status" value="1"/>
</dbReference>
<keyword evidence="11" id="KW-0315">Glutamine amidotransferase</keyword>
<dbReference type="SUPFAM" id="SSF82697">
    <property type="entry name" value="PurS-like"/>
    <property type="match status" value="1"/>
</dbReference>
<dbReference type="EC" id="6.3.5.3" evidence="3"/>
<dbReference type="InterPro" id="IPR040707">
    <property type="entry name" value="FGAR-AT_N"/>
</dbReference>
<feature type="compositionally biased region" description="Basic and acidic residues" evidence="16">
    <location>
        <begin position="158"/>
        <end position="172"/>
    </location>
</feature>
<dbReference type="Pfam" id="PF18076">
    <property type="entry name" value="FGAR-AT_N"/>
    <property type="match status" value="1"/>
</dbReference>
<feature type="chain" id="PRO_5012779120" description="Phosphoribosylformylglycinamidine synthase" evidence="17">
    <location>
        <begin position="17"/>
        <end position="1593"/>
    </location>
</feature>
<dbReference type="Pfam" id="PF13507">
    <property type="entry name" value="GATase_5"/>
    <property type="match status" value="1"/>
</dbReference>
<evidence type="ECO:0000256" key="6">
    <source>
        <dbReference type="ARBA" id="ARBA00022723"/>
    </source>
</evidence>
<comment type="pathway">
    <text evidence="1">Purine metabolism; IMP biosynthesis via de novo pathway; 5-amino-1-(5-phospho-D-ribosyl)imidazole from N(2)-formyl-N(1)-(5-phospho-D-ribosyl)glycinamide: step 1/2.</text>
</comment>
<keyword evidence="4" id="KW-0963">Cytoplasm</keyword>
<dbReference type="Pfam" id="PF18072">
    <property type="entry name" value="FGAR-AT_linker"/>
    <property type="match status" value="1"/>
</dbReference>
<dbReference type="OrthoDB" id="6666987at2759"/>
<dbReference type="FunFam" id="3.90.650.10:FF:000002">
    <property type="entry name" value="Phosphoribosylformylglycinamidine synthase"/>
    <property type="match status" value="1"/>
</dbReference>
<dbReference type="RefSeq" id="XP_040741566.1">
    <property type="nucleotide sequence ID" value="XM_040889332.1"/>
</dbReference>
<dbReference type="CDD" id="cd02203">
    <property type="entry name" value="PurL_repeat1"/>
    <property type="match status" value="1"/>
</dbReference>
<feature type="region of interest" description="Disordered" evidence="16">
    <location>
        <begin position="111"/>
        <end position="178"/>
    </location>
</feature>
<comment type="caution">
    <text evidence="22">The sequence shown here is derived from an EMBL/GenBank/DDBJ whole genome shotgun (WGS) entry which is preliminary data.</text>
</comment>
<dbReference type="PROSITE" id="PS51273">
    <property type="entry name" value="GATASE_TYPE_1"/>
    <property type="match status" value="1"/>
</dbReference>
<feature type="domain" description="PurM-like C-terminal" evidence="18">
    <location>
        <begin position="1116"/>
        <end position="1240"/>
    </location>
</feature>
<feature type="domain" description="Phosphoribosylformylglycinamidine synthase N-terminal" evidence="20">
    <location>
        <begin position="292"/>
        <end position="383"/>
    </location>
</feature>
<dbReference type="Pfam" id="PF02769">
    <property type="entry name" value="AIRS_C"/>
    <property type="match status" value="2"/>
</dbReference>
<feature type="domain" description="FGAR-AT PurM N-terminal-like" evidence="21">
    <location>
        <begin position="929"/>
        <end position="1089"/>
    </location>
</feature>
<dbReference type="Gene3D" id="3.90.650.10">
    <property type="entry name" value="PurM-like C-terminal domain"/>
    <property type="match status" value="2"/>
</dbReference>
<evidence type="ECO:0000256" key="8">
    <source>
        <dbReference type="ARBA" id="ARBA00022755"/>
    </source>
</evidence>
<protein>
    <recommendedName>
        <fullName evidence="15">Phosphoribosylformylglycinamidine synthase</fullName>
        <ecNumber evidence="3">6.3.5.3</ecNumber>
    </recommendedName>
    <alternativeName>
        <fullName evidence="13">Formylglycinamide ribonucleotide amidotransferase</fullName>
    </alternativeName>
    <alternativeName>
        <fullName evidence="12">Formylglycinamide ribotide amidotransferase</fullName>
    </alternativeName>
</protein>